<sequence>MSEQEENEEETEAEVVQKEEPTFGEHIIDLNHSFGYDCKRFFNLVLLGENTLVFASGDYLHYFDIATRRVTFRKTVFGGGIGFITRNEHPDFIDLFTVAENGVRPTIFIYEYPSHAVRMKLENAAKSCFTCGSYNRTGELFASQAGYPDFMLTIWRWQSGEVVLRSKSFQNNILHVHFSHFNPILLASCGLSHIKFWKMANTFTGLKLKGELGRFGKTDFSDICAIYMLPDENVISGCEWGNMLLWEAGLIKFEITRKGRKPCHTKPITRITMDEGEVTTVGMDGYVRIWYWETVDLADPPDEDRFVEIEPIYEFKVGDCEIRGLQKIKPFDKKDFSYYAQDGNGGIWFCDLNTYDVPQTPRKLYNCHGGKVLAAQASPVSTHLMTLGEDGKMFLFNYITNTLVLEKKFISPGSDFIWFSTKVSSTGMDLVAGFEDGILRQLVLDMRNEKHIELHFVRAIKAHIGPITKLAINPRHTCLVVSSADKSIFVYNIKDKENNMVYLKPMGFVVLDAVVNCFNWKNDEFSTVLMGCKSGEVYEYQIPGRVTDEQTFLTYNITDAHKLKSTRFVSVKSRIRRDQKREKIKKRKEKKRQRKLVEIDKLKAANPGLQIDLETALADSEPDEEEEPLHIPAVPNPVIWLRYTRDSTIWVSMGGYDAGYIYELIFGYAEPYKCTVIADGDDCEIHSYLTIEDYLIFGLVNGKLRINRTVSNDFTDLRDYRLFAMHDSYNGIITRILPSYDGNYIFTVGHDGNIFCYNWHGPKVVHGGPLEAVVYAHLKDLRADDIDDPEFPSLEQEKIYAEIKRKEEAALAHDRKVLAQIGELQVKFNDIKDDMLTLEEELILPHKNLLLDERITKQIRDELQAELDDVRDDLAYDLEVAEVGKNKLYDHFLKNLDHVPITVSGISKDIKVSSFRVEKLGEEFQKIKDEIEERLRAEAAKRRSIAPIVAEEKEPSMLEPGVENFFFGRDPNTIIPRFSKKMLRLLRRYRSRQMYEVERIYTWERMELCKPDPNKNHPEDDRKIADAERNLGDYKLKIGFDYEPRTNESLTYKYIELVNARQAHYLTLDHYNKELFQLRKRKWYLYEYIEESRKRLKRLHEYLPLANREYLIPIREINMNEEYPERNLEEHCKPGCGIDIEDILYLEKKVDDLLPQPKATSKEVKLSVRDKIEQSLYKSLHAFEVDELPDIKDILSEIDSYPGFTEPEFFERNEEGFAPWVSVVRYQWLIDLSDEQSGLVLKVKNRVKDFDKDLLEMVALRCKALYEAEFMHCYMITLNQELNILRDSEEIENQLLFNADEAMKTRNEMQAVINSKNRQIEDFKKIADKLNEQILTVQQKFMSTCKGHRFFDFLRRIFKKRWRPPKPPKADDESSESSSSAESSSEDEDADAKSIDSTDMTTIRLDESHCPSGLERSTYDLAFQLRSERHALERVMLETQKGIDQRRADVAELHKKMKFHEEVYAQEKETLLVFRRKRQQELNKIKISVILSMDQLQHFKSNDTYLDLSRAILFDANRLIALKERVAQLNDETQETRRLHRINVVHLRRMNTDISFMRSEITRLESGIKQEMIKKFGMIINLDELEEEVLRRYVFDLETSAEEEFRLIDKEIARKKLELANLEEELIRETKLNTEKLNILTVLHEEKNFLYSILKSQEKNFEKWMQPHKVNLDRDVEKLTQIYKEQKQTIECLEREICTLRLKSKPLQLFHEVVKDDIIDKTAQQDDGVTCPKSLASEAYLQRMEPDQFTTDRIRKIVQKYFAQWFNRYATSDNIRKYAKKATRYLAQAAHTFEGKITERILDCITQALESMMPKKYLVHMSKENLEKMFRDVLNAYDYQTSEVNTDELISGIYHNVLTRLGQEKAVLNKTQFILLRLFEHLIELLPLEEFQSERTTRLLMQLLGDDAKIDPRCINVDDIVDKMVKYARENLLDGITAMPIRRLAGNLYKELSAHKAVGVTIRCTLEASKRQPNNNSNKNKF</sequence>
<feature type="repeat" description="WD" evidence="8">
    <location>
        <begin position="460"/>
        <end position="501"/>
    </location>
</feature>
<keyword evidence="11" id="KW-1185">Reference proteome</keyword>
<evidence type="ECO:0000256" key="8">
    <source>
        <dbReference type="PROSITE-ProRule" id="PRU00221"/>
    </source>
</evidence>
<dbReference type="Proteomes" id="UP001652620">
    <property type="component" value="Chromosome 1"/>
</dbReference>
<dbReference type="InterPro" id="IPR015943">
    <property type="entry name" value="WD40/YVTN_repeat-like_dom_sf"/>
</dbReference>
<dbReference type="PANTHER" id="PTHR14885">
    <property type="entry name" value="CILIA- AND FLAGELLA-ASSOCIATED PROTEIN 43-RELATED"/>
    <property type="match status" value="1"/>
</dbReference>
<evidence type="ECO:0000313" key="12">
    <source>
        <dbReference type="RefSeq" id="XP_049304060.1"/>
    </source>
</evidence>
<evidence type="ECO:0000256" key="1">
    <source>
        <dbReference type="ARBA" id="ARBA00004430"/>
    </source>
</evidence>
<keyword evidence="7" id="KW-0966">Cell projection</keyword>
<accession>A0ABM3J4A5</accession>
<keyword evidence="4" id="KW-0677">Repeat</keyword>
<keyword evidence="6" id="KW-0206">Cytoskeleton</keyword>
<reference evidence="12" key="2">
    <citation type="submission" date="2025-08" db="UniProtKB">
        <authorList>
            <consortium name="RefSeq"/>
        </authorList>
    </citation>
    <scope>IDENTIFICATION</scope>
    <source>
        <tissue evidence="12">Adult</tissue>
    </source>
</reference>
<feature type="region of interest" description="Disordered" evidence="10">
    <location>
        <begin position="1364"/>
        <end position="1407"/>
    </location>
</feature>
<comment type="subcellular location">
    <subcellularLocation>
        <location evidence="1">Cytoplasm</location>
        <location evidence="1">Cytoskeleton</location>
        <location evidence="1">Cilium axoneme</location>
    </subcellularLocation>
</comment>
<protein>
    <submittedName>
        <fullName evidence="12">Cilia- and flagella-associated protein 44</fullName>
    </submittedName>
</protein>
<dbReference type="RefSeq" id="XP_049304060.1">
    <property type="nucleotide sequence ID" value="XM_049448103.1"/>
</dbReference>
<dbReference type="InterPro" id="IPR001680">
    <property type="entry name" value="WD40_rpt"/>
</dbReference>
<feature type="coiled-coil region" evidence="9">
    <location>
        <begin position="1313"/>
        <end position="1340"/>
    </location>
</feature>
<organism evidence="11 12">
    <name type="scientific">Bactrocera dorsalis</name>
    <name type="common">Oriental fruit fly</name>
    <name type="synonym">Dacus dorsalis</name>
    <dbReference type="NCBI Taxonomy" id="27457"/>
    <lineage>
        <taxon>Eukaryota</taxon>
        <taxon>Metazoa</taxon>
        <taxon>Ecdysozoa</taxon>
        <taxon>Arthropoda</taxon>
        <taxon>Hexapoda</taxon>
        <taxon>Insecta</taxon>
        <taxon>Pterygota</taxon>
        <taxon>Neoptera</taxon>
        <taxon>Endopterygota</taxon>
        <taxon>Diptera</taxon>
        <taxon>Brachycera</taxon>
        <taxon>Muscomorpha</taxon>
        <taxon>Tephritoidea</taxon>
        <taxon>Tephritidae</taxon>
        <taxon>Bactrocera</taxon>
        <taxon>Bactrocera</taxon>
    </lineage>
</organism>
<dbReference type="SUPFAM" id="SSF50978">
    <property type="entry name" value="WD40 repeat-like"/>
    <property type="match status" value="2"/>
</dbReference>
<evidence type="ECO:0000256" key="4">
    <source>
        <dbReference type="ARBA" id="ARBA00022737"/>
    </source>
</evidence>
<evidence type="ECO:0000256" key="9">
    <source>
        <dbReference type="SAM" id="Coils"/>
    </source>
</evidence>
<keyword evidence="12" id="KW-0969">Cilium</keyword>
<feature type="coiled-coil region" evidence="9">
    <location>
        <begin position="1605"/>
        <end position="1632"/>
    </location>
</feature>
<evidence type="ECO:0000256" key="5">
    <source>
        <dbReference type="ARBA" id="ARBA00023054"/>
    </source>
</evidence>
<feature type="coiled-coil region" evidence="9">
    <location>
        <begin position="1669"/>
        <end position="1696"/>
    </location>
</feature>
<keyword evidence="12" id="KW-0282">Flagellum</keyword>
<proteinExistence type="predicted"/>
<evidence type="ECO:0000313" key="11">
    <source>
        <dbReference type="Proteomes" id="UP001652620"/>
    </source>
</evidence>
<dbReference type="PANTHER" id="PTHR14885:SF3">
    <property type="entry name" value="CILIA- AND FLAGELLA-ASSOCIATED PROTEIN 44"/>
    <property type="match status" value="1"/>
</dbReference>
<evidence type="ECO:0000256" key="7">
    <source>
        <dbReference type="ARBA" id="ARBA00023273"/>
    </source>
</evidence>
<dbReference type="PROSITE" id="PS50082">
    <property type="entry name" value="WD_REPEATS_2"/>
    <property type="match status" value="1"/>
</dbReference>
<dbReference type="SMART" id="SM00320">
    <property type="entry name" value="WD40"/>
    <property type="match status" value="5"/>
</dbReference>
<dbReference type="Pfam" id="PF00400">
    <property type="entry name" value="WD40"/>
    <property type="match status" value="1"/>
</dbReference>
<dbReference type="GeneID" id="105233307"/>
<evidence type="ECO:0000256" key="2">
    <source>
        <dbReference type="ARBA" id="ARBA00022490"/>
    </source>
</evidence>
<keyword evidence="3 8" id="KW-0853">WD repeat</keyword>
<evidence type="ECO:0000256" key="10">
    <source>
        <dbReference type="SAM" id="MobiDB-lite"/>
    </source>
</evidence>
<reference evidence="11" key="1">
    <citation type="submission" date="2025-05" db="UniProtKB">
        <authorList>
            <consortium name="RefSeq"/>
        </authorList>
    </citation>
    <scope>NUCLEOTIDE SEQUENCE [LARGE SCALE GENOMIC DNA]</scope>
</reference>
<evidence type="ECO:0000256" key="6">
    <source>
        <dbReference type="ARBA" id="ARBA00023212"/>
    </source>
</evidence>
<name>A0ABM3J4A5_BACDO</name>
<gene>
    <name evidence="12" type="primary">LOC105233307</name>
</gene>
<dbReference type="InterPro" id="IPR036322">
    <property type="entry name" value="WD40_repeat_dom_sf"/>
</dbReference>
<keyword evidence="2" id="KW-0963">Cytoplasm</keyword>
<keyword evidence="5 9" id="KW-0175">Coiled coil</keyword>
<dbReference type="Gene3D" id="2.130.10.10">
    <property type="entry name" value="YVTN repeat-like/Quinoprotein amine dehydrogenase"/>
    <property type="match status" value="2"/>
</dbReference>
<evidence type="ECO:0000256" key="3">
    <source>
        <dbReference type="ARBA" id="ARBA00022574"/>
    </source>
</evidence>